<evidence type="ECO:0000313" key="2">
    <source>
        <dbReference type="Proteomes" id="UP000035909"/>
    </source>
</evidence>
<sequence length="117" mass="12823">MIPSALLIHVPDVQVGLVWYQQAFPEAEMIYLPEFDFTVLNLGGFSLEIVQADEKVGNGKMGTVLYWRVSSLNEAIAHFTSLGATVYRGPMCIENGLSMCQVLDPFGNLIGLRGTLS</sequence>
<dbReference type="InterPro" id="IPR029068">
    <property type="entry name" value="Glyas_Bleomycin-R_OHBP_Dase"/>
</dbReference>
<dbReference type="Proteomes" id="UP000035909">
    <property type="component" value="Unassembled WGS sequence"/>
</dbReference>
<evidence type="ECO:0008006" key="3">
    <source>
        <dbReference type="Google" id="ProtNLM"/>
    </source>
</evidence>
<dbReference type="OrthoDB" id="6892799at2"/>
<dbReference type="PATRIC" id="fig|320778.3.peg.1767"/>
<proteinExistence type="predicted"/>
<keyword evidence="2" id="KW-1185">Reference proteome</keyword>
<dbReference type="STRING" id="320778.ABT57_08145"/>
<reference evidence="1 2" key="1">
    <citation type="submission" date="2015-05" db="EMBL/GenBank/DDBJ databases">
        <title>Photobacterium galathea sp. nov.</title>
        <authorList>
            <person name="Machado H."/>
            <person name="Gram L."/>
        </authorList>
    </citation>
    <scope>NUCLEOTIDE SEQUENCE [LARGE SCALE GENOMIC DNA]</scope>
    <source>
        <strain evidence="1 2">DSM 22954</strain>
    </source>
</reference>
<dbReference type="SUPFAM" id="SSF54593">
    <property type="entry name" value="Glyoxalase/Bleomycin resistance protein/Dihydroxybiphenyl dioxygenase"/>
    <property type="match status" value="1"/>
</dbReference>
<evidence type="ECO:0000313" key="1">
    <source>
        <dbReference type="EMBL" id="KLV10499.1"/>
    </source>
</evidence>
<accession>A0A0J1HFZ1</accession>
<gene>
    <name evidence="1" type="ORF">ABT57_08145</name>
</gene>
<dbReference type="RefSeq" id="WP_047884664.1">
    <property type="nucleotide sequence ID" value="NZ_LDOU01000006.1"/>
</dbReference>
<comment type="caution">
    <text evidence="1">The sequence shown here is derived from an EMBL/GenBank/DDBJ whole genome shotgun (WGS) entry which is preliminary data.</text>
</comment>
<organism evidence="1 2">
    <name type="scientific">Photobacterium ganghwense</name>
    <dbReference type="NCBI Taxonomy" id="320778"/>
    <lineage>
        <taxon>Bacteria</taxon>
        <taxon>Pseudomonadati</taxon>
        <taxon>Pseudomonadota</taxon>
        <taxon>Gammaproteobacteria</taxon>
        <taxon>Vibrionales</taxon>
        <taxon>Vibrionaceae</taxon>
        <taxon>Photobacterium</taxon>
    </lineage>
</organism>
<dbReference type="EMBL" id="LDOU01000006">
    <property type="protein sequence ID" value="KLV10499.1"/>
    <property type="molecule type" value="Genomic_DNA"/>
</dbReference>
<protein>
    <recommendedName>
        <fullName evidence="3">Glyoxalase/bleomycin resistance/dioxygenase family protein</fullName>
    </recommendedName>
</protein>
<name>A0A0J1HFZ1_9GAMM</name>
<dbReference type="Gene3D" id="3.10.180.10">
    <property type="entry name" value="2,3-Dihydroxybiphenyl 1,2-Dioxygenase, domain 1"/>
    <property type="match status" value="1"/>
</dbReference>
<dbReference type="AlphaFoldDB" id="A0A0J1HFZ1"/>